<comment type="caution">
    <text evidence="1">The sequence shown here is derived from an EMBL/GenBank/DDBJ whole genome shotgun (WGS) entry which is preliminary data.</text>
</comment>
<dbReference type="InterPro" id="IPR027417">
    <property type="entry name" value="P-loop_NTPase"/>
</dbReference>
<dbReference type="RefSeq" id="XP_058337513.1">
    <property type="nucleotide sequence ID" value="XM_058491708.1"/>
</dbReference>
<accession>A0AAD7US72</accession>
<keyword evidence="2" id="KW-1185">Reference proteome</keyword>
<protein>
    <recommendedName>
        <fullName evidence="3">Helicase ATP-binding domain-containing protein</fullName>
    </recommendedName>
</protein>
<evidence type="ECO:0000313" key="1">
    <source>
        <dbReference type="EMBL" id="KAJ8652599.1"/>
    </source>
</evidence>
<dbReference type="GeneID" id="83219144"/>
<evidence type="ECO:0000313" key="2">
    <source>
        <dbReference type="Proteomes" id="UP001234581"/>
    </source>
</evidence>
<name>A0AAD7US72_9FUNG</name>
<dbReference type="Gene3D" id="3.40.50.300">
    <property type="entry name" value="P-loop containing nucleotide triphosphate hydrolases"/>
    <property type="match status" value="1"/>
</dbReference>
<proteinExistence type="predicted"/>
<evidence type="ECO:0008006" key="3">
    <source>
        <dbReference type="Google" id="ProtNLM"/>
    </source>
</evidence>
<dbReference type="EMBL" id="JARTCD010000099">
    <property type="protein sequence ID" value="KAJ8652599.1"/>
    <property type="molecule type" value="Genomic_DNA"/>
</dbReference>
<reference evidence="1 2" key="1">
    <citation type="submission" date="2023-03" db="EMBL/GenBank/DDBJ databases">
        <title>Genome sequence of Lichtheimia ornata CBS 291.66.</title>
        <authorList>
            <person name="Mohabir J.T."/>
            <person name="Shea T.P."/>
            <person name="Kurbessoian T."/>
            <person name="Berby B."/>
            <person name="Fontaine J."/>
            <person name="Livny J."/>
            <person name="Gnirke A."/>
            <person name="Stajich J.E."/>
            <person name="Cuomo C.A."/>
        </authorList>
    </citation>
    <scope>NUCLEOTIDE SEQUENCE [LARGE SCALE GENOMIC DNA]</scope>
    <source>
        <strain evidence="1">CBS 291.66</strain>
    </source>
</reference>
<gene>
    <name evidence="1" type="ORF">O0I10_011745</name>
</gene>
<dbReference type="AlphaFoldDB" id="A0AAD7US72"/>
<organism evidence="1 2">
    <name type="scientific">Lichtheimia ornata</name>
    <dbReference type="NCBI Taxonomy" id="688661"/>
    <lineage>
        <taxon>Eukaryota</taxon>
        <taxon>Fungi</taxon>
        <taxon>Fungi incertae sedis</taxon>
        <taxon>Mucoromycota</taxon>
        <taxon>Mucoromycotina</taxon>
        <taxon>Mucoromycetes</taxon>
        <taxon>Mucorales</taxon>
        <taxon>Lichtheimiaceae</taxon>
        <taxon>Lichtheimia</taxon>
    </lineage>
</organism>
<dbReference type="Proteomes" id="UP001234581">
    <property type="component" value="Unassembled WGS sequence"/>
</dbReference>
<dbReference type="SUPFAM" id="SSF52540">
    <property type="entry name" value="P-loop containing nucleoside triphosphate hydrolases"/>
    <property type="match status" value="1"/>
</dbReference>
<sequence>MMDSKVHDFERISISPVAARDSIEQGRAETESQLSVQVDLDDLSASSSSSSSSSSVAPLLLVSPPPLDDKTKHEIMTQCLAALHGPEAQPRSPEQAAGILHSLFGNEDVFIVMPTVVIVPLLAFLHDLKRRALEHHIQYLVWKGERVDEGMMDVDIIFVQLEKCQHPNFKNSFESLAPHVGRIVYDEAHMHITEYRYLRKAIDAALALRMPGVPVFCMRATLPMPLIQKTFKSKLWITYYCFEDGIIEGGPVIGHARSTWLL</sequence>